<dbReference type="PANTHER" id="PTHR19375">
    <property type="entry name" value="HEAT SHOCK PROTEIN 70KDA"/>
    <property type="match status" value="1"/>
</dbReference>
<dbReference type="FunFam" id="3.30.420.40:FF:000020">
    <property type="entry name" value="Chaperone protein HscA homolog"/>
    <property type="match status" value="1"/>
</dbReference>
<dbReference type="InterPro" id="IPR029048">
    <property type="entry name" value="HSP70_C_sf"/>
</dbReference>
<dbReference type="FunFam" id="2.60.34.10:FF:000014">
    <property type="entry name" value="Chaperone protein DnaK HSP70"/>
    <property type="match status" value="1"/>
</dbReference>
<dbReference type="Pfam" id="PF00012">
    <property type="entry name" value="HSP70"/>
    <property type="match status" value="1"/>
</dbReference>
<name>A0A8S2AP98_ARAAE</name>
<dbReference type="GO" id="GO:0140662">
    <property type="term" value="F:ATP-dependent protein folding chaperone"/>
    <property type="evidence" value="ECO:0007669"/>
    <property type="project" value="InterPro"/>
</dbReference>
<dbReference type="InterPro" id="IPR043129">
    <property type="entry name" value="ATPase_NBD"/>
</dbReference>
<feature type="compositionally biased region" description="Low complexity" evidence="5">
    <location>
        <begin position="1090"/>
        <end position="1100"/>
    </location>
</feature>
<dbReference type="InterPro" id="IPR012725">
    <property type="entry name" value="Chaperone_DnaK"/>
</dbReference>
<dbReference type="PRINTS" id="PR00301">
    <property type="entry name" value="HEATSHOCK70"/>
</dbReference>
<dbReference type="EMBL" id="LR999457">
    <property type="protein sequence ID" value="CAE6153461.1"/>
    <property type="molecule type" value="Genomic_DNA"/>
</dbReference>
<evidence type="ECO:0000256" key="5">
    <source>
        <dbReference type="SAM" id="MobiDB-lite"/>
    </source>
</evidence>
<keyword evidence="4" id="KW-0175">Coiled coil</keyword>
<evidence type="ECO:0000256" key="2">
    <source>
        <dbReference type="ARBA" id="ARBA00022840"/>
    </source>
</evidence>
<dbReference type="InterPro" id="IPR013126">
    <property type="entry name" value="Hsp_70_fam"/>
</dbReference>
<dbReference type="NCBIfam" id="TIGR02350">
    <property type="entry name" value="prok_dnaK"/>
    <property type="match status" value="1"/>
</dbReference>
<dbReference type="GO" id="GO:0051082">
    <property type="term" value="F:unfolded protein binding"/>
    <property type="evidence" value="ECO:0007669"/>
    <property type="project" value="InterPro"/>
</dbReference>
<evidence type="ECO:0000313" key="6">
    <source>
        <dbReference type="EMBL" id="CAE6153461.1"/>
    </source>
</evidence>
<dbReference type="Gene3D" id="2.60.34.10">
    <property type="entry name" value="Substrate Binding Domain Of DNAk, Chain A, domain 1"/>
    <property type="match status" value="1"/>
</dbReference>
<dbReference type="PROSITE" id="PS00297">
    <property type="entry name" value="HSP70_1"/>
    <property type="match status" value="1"/>
</dbReference>
<keyword evidence="1" id="KW-0547">Nucleotide-binding</keyword>
<dbReference type="AlphaFoldDB" id="A0A8S2AP98"/>
<feature type="coiled-coil region" evidence="4">
    <location>
        <begin position="738"/>
        <end position="765"/>
    </location>
</feature>
<protein>
    <submittedName>
        <fullName evidence="6">Uncharacterized protein</fullName>
    </submittedName>
</protein>
<feature type="coiled-coil region" evidence="4">
    <location>
        <begin position="141"/>
        <end position="168"/>
    </location>
</feature>
<evidence type="ECO:0000256" key="1">
    <source>
        <dbReference type="ARBA" id="ARBA00022741"/>
    </source>
</evidence>
<dbReference type="GO" id="GO:0005737">
    <property type="term" value="C:cytoplasm"/>
    <property type="evidence" value="ECO:0007669"/>
    <property type="project" value="UniProtKB-ARBA"/>
</dbReference>
<dbReference type="FunFam" id="3.30.420.40:FF:000004">
    <property type="entry name" value="Molecular chaperone DnaK"/>
    <property type="match status" value="1"/>
</dbReference>
<keyword evidence="2" id="KW-0067">ATP-binding</keyword>
<gene>
    <name evidence="6" type="ORF">AARE701A_LOCUS17419</name>
</gene>
<dbReference type="InterPro" id="IPR018181">
    <property type="entry name" value="Heat_shock_70_CS"/>
</dbReference>
<sequence length="1124" mass="123705">MANLLETSIFFSSADKLISFASHNSQSHLLPFSAFINGGRRRRKSSTITFASDTVTYSSITSTEVKSSVEDPMEVEVAEGYTMAQFCDKIIDLFLNEKPKVKQWKTYLVLRDEWNKYSVNFYRRCRIRADSETDPILKQKLLSLESKVKKIDEEMEKHNDLLKEIQENPTDINAIAAKRRRDFTGEFFRYVALLSETLDGLEDRDAVARLATRCLSAVSAYDNTLESVETLDSAQAKFDDILNSPSVDAACEKIRSLAKSKELDSSLILLINSAYAAAKESQTVTNEAKDVMYHLYKATKSSLRSITPKEIKLLKYLLNITDPEERFSALATAFSPGDDHEAKDPKALYTTPKELHKWIKIMLDAYHLNKEETDIKEAKQMSQPIVIQRLFILKDTIEDEYLDKKTIVADENQKKEEDTSQTFLLFVSDLKPYDLHRLSSNQMASVALLRSLRRREVQTASVSAFKSISANGKTSLFGKLGYLARPFCSRPVGNDVIGIDLGTTNSCVAVMEGKTPRVIENAEGSRTTPSVVAINQKGELLVGTPAKRQAVTNPTNTIFGSKRLIGRRFDDPQTQKEMKMVPYKIVKAPNGDAWVEANGQMFSPSQIGANILTKMKETAEAYLGKSITKAVVTVPAYFNDAQRQATKDAGKISGLDVLRIINEPTAAALSYGMNNKEGVIAVFDLGGGTFDVSILEISSGVFEVKATNGDTFLGGEDFDNTLLEYLVDEFKRSDNIDLTKDKLALQRLREAAEKAKIELSSTSQTEINLPFITADASGAKHLKITLTRSKFEALVGKLIERTRSPCQNCLKDAGITVKEVDEVLLVGGMTRVPKVQEIVSEIFGKSPCKGVNPDEAVAMGAAIQGGILRGDVKELLLLDVTPLSLGLETLGGIFTKLIQRNTTIPTKKSQVFSTAADNQMQVGIKVLQGEREMASDNKLLGEFDLMGIPPAPRGMPQIEVTFDIDANGIVTVSAKDKATGKEQQITIRSSGGLSDDEINRMVKEAELNAQKDQEKKQLIDLRNSADTTIYSVEKSLSEYREKIPAEIASEIETAVSDLRTAMAGEEIEDIKAKLEAANKAVSKIGEHMSKGSGSSDSSGPSGEGTSGTEQTPEAEFEEASGSRK</sequence>
<dbReference type="HAMAP" id="MF_00332">
    <property type="entry name" value="DnaK"/>
    <property type="match status" value="1"/>
</dbReference>
<dbReference type="Gene3D" id="1.20.1270.10">
    <property type="match status" value="1"/>
</dbReference>
<dbReference type="PROSITE" id="PS00329">
    <property type="entry name" value="HSP70_2"/>
    <property type="match status" value="1"/>
</dbReference>
<proteinExistence type="inferred from homology"/>
<dbReference type="SUPFAM" id="SSF53067">
    <property type="entry name" value="Actin-like ATPase domain"/>
    <property type="match status" value="2"/>
</dbReference>
<feature type="region of interest" description="Disordered" evidence="5">
    <location>
        <begin position="1083"/>
        <end position="1124"/>
    </location>
</feature>
<dbReference type="PROSITE" id="PS01036">
    <property type="entry name" value="HSP70_3"/>
    <property type="match status" value="1"/>
</dbReference>
<dbReference type="Gene3D" id="3.90.640.10">
    <property type="entry name" value="Actin, Chain A, domain 4"/>
    <property type="match status" value="1"/>
</dbReference>
<dbReference type="InterPro" id="IPR029047">
    <property type="entry name" value="HSP70_peptide-bd_sf"/>
</dbReference>
<evidence type="ECO:0000256" key="3">
    <source>
        <dbReference type="ARBA" id="ARBA00053740"/>
    </source>
</evidence>
<dbReference type="GO" id="GO:0005524">
    <property type="term" value="F:ATP binding"/>
    <property type="evidence" value="ECO:0007669"/>
    <property type="project" value="UniProtKB-KW"/>
</dbReference>
<dbReference type="Gene3D" id="3.30.420.40">
    <property type="match status" value="2"/>
</dbReference>
<keyword evidence="7" id="KW-1185">Reference proteome</keyword>
<dbReference type="FunFam" id="3.90.640.10:FF:000003">
    <property type="entry name" value="Molecular chaperone DnaK"/>
    <property type="match status" value="1"/>
</dbReference>
<dbReference type="GO" id="GO:0009408">
    <property type="term" value="P:response to heat"/>
    <property type="evidence" value="ECO:0007669"/>
    <property type="project" value="UniProtKB-ARBA"/>
</dbReference>
<dbReference type="CDD" id="cd11733">
    <property type="entry name" value="ASKHA_NBD_HSP70_HSPA9"/>
    <property type="match status" value="1"/>
</dbReference>
<organism evidence="6 7">
    <name type="scientific">Arabidopsis arenosa</name>
    <name type="common">Sand rock-cress</name>
    <name type="synonym">Cardaminopsis arenosa</name>
    <dbReference type="NCBI Taxonomy" id="38785"/>
    <lineage>
        <taxon>Eukaryota</taxon>
        <taxon>Viridiplantae</taxon>
        <taxon>Streptophyta</taxon>
        <taxon>Embryophyta</taxon>
        <taxon>Tracheophyta</taxon>
        <taxon>Spermatophyta</taxon>
        <taxon>Magnoliopsida</taxon>
        <taxon>eudicotyledons</taxon>
        <taxon>Gunneridae</taxon>
        <taxon>Pentapetalae</taxon>
        <taxon>rosids</taxon>
        <taxon>malvids</taxon>
        <taxon>Brassicales</taxon>
        <taxon>Brassicaceae</taxon>
        <taxon>Camelineae</taxon>
        <taxon>Arabidopsis</taxon>
    </lineage>
</organism>
<dbReference type="FunFam" id="1.20.1270.10:FF:000001">
    <property type="entry name" value="Molecular chaperone DnaK"/>
    <property type="match status" value="1"/>
</dbReference>
<dbReference type="NCBIfam" id="NF001413">
    <property type="entry name" value="PRK00290.1"/>
    <property type="match status" value="1"/>
</dbReference>
<dbReference type="NCBIfam" id="NF003520">
    <property type="entry name" value="PRK05183.1"/>
    <property type="match status" value="1"/>
</dbReference>
<evidence type="ECO:0000256" key="4">
    <source>
        <dbReference type="SAM" id="Coils"/>
    </source>
</evidence>
<accession>A0A8S2AP98</accession>
<reference evidence="6" key="1">
    <citation type="submission" date="2021-01" db="EMBL/GenBank/DDBJ databases">
        <authorList>
            <person name="Bezrukov I."/>
        </authorList>
    </citation>
    <scope>NUCLEOTIDE SEQUENCE</scope>
</reference>
<evidence type="ECO:0000313" key="7">
    <source>
        <dbReference type="Proteomes" id="UP000682877"/>
    </source>
</evidence>
<comment type="function">
    <text evidence="3">Chaperone involved in the maturation of iron-sulfur [Fe-S] cluster-containing proteins. Has a low intrinsic ATPase activity which is markedly stimulated by HSCB and ISU1. In cooperation with other chaperones, Hsp70s are key components that facilitate folding of de novo synthesized proteins, assist translocation of precursor proteins into organelles, and are responsible for degradation of damaged protein under stress conditions.</text>
</comment>
<dbReference type="Proteomes" id="UP000682877">
    <property type="component" value="Chromosome 7"/>
</dbReference>
<dbReference type="SUPFAM" id="SSF100920">
    <property type="entry name" value="Heat shock protein 70kD (HSP70), peptide-binding domain"/>
    <property type="match status" value="1"/>
</dbReference>